<dbReference type="Gene3D" id="3.40.50.300">
    <property type="entry name" value="P-loop containing nucleotide triphosphate hydrolases"/>
    <property type="match status" value="1"/>
</dbReference>
<evidence type="ECO:0000313" key="14">
    <source>
        <dbReference type="Proteomes" id="UP001141336"/>
    </source>
</evidence>
<dbReference type="InterPro" id="IPR004606">
    <property type="entry name" value="Mop_domain"/>
</dbReference>
<evidence type="ECO:0000256" key="3">
    <source>
        <dbReference type="ARBA" id="ARBA00022505"/>
    </source>
</evidence>
<organism evidence="13 14">
    <name type="scientific">Methanocorpusculum vombati</name>
    <dbReference type="NCBI Taxonomy" id="3002864"/>
    <lineage>
        <taxon>Archaea</taxon>
        <taxon>Methanobacteriati</taxon>
        <taxon>Methanobacteriota</taxon>
        <taxon>Stenosarchaea group</taxon>
        <taxon>Methanomicrobia</taxon>
        <taxon>Methanomicrobiales</taxon>
        <taxon>Methanocorpusculaceae</taxon>
        <taxon>Methanocorpusculum</taxon>
    </lineage>
</organism>
<evidence type="ECO:0000256" key="6">
    <source>
        <dbReference type="ARBA" id="ARBA00038307"/>
    </source>
</evidence>
<keyword evidence="4" id="KW-0547">Nucleotide-binding</keyword>
<dbReference type="SMART" id="SM00382">
    <property type="entry name" value="AAA"/>
    <property type="match status" value="1"/>
</dbReference>
<dbReference type="InterPro" id="IPR003439">
    <property type="entry name" value="ABC_transporter-like_ATP-bd"/>
</dbReference>
<proteinExistence type="inferred from homology"/>
<dbReference type="Pfam" id="PF03459">
    <property type="entry name" value="TOBE"/>
    <property type="match status" value="1"/>
</dbReference>
<dbReference type="GO" id="GO:0005524">
    <property type="term" value="F:ATP binding"/>
    <property type="evidence" value="ECO:0007669"/>
    <property type="project" value="UniProtKB-KW"/>
</dbReference>
<dbReference type="Proteomes" id="UP001141336">
    <property type="component" value="Unassembled WGS sequence"/>
</dbReference>
<dbReference type="InterPro" id="IPR005116">
    <property type="entry name" value="Transp-assoc_OB_typ1"/>
</dbReference>
<dbReference type="PANTHER" id="PTHR42781:SF7">
    <property type="entry name" value="MOLYBDENUM ABC TRANSPORTER, ATP-BINDING PROTEIN"/>
    <property type="match status" value="1"/>
</dbReference>
<keyword evidence="3" id="KW-0500">Molybdenum</keyword>
<dbReference type="EMBL" id="JAPTGC010000005">
    <property type="protein sequence ID" value="MCZ0862588.1"/>
    <property type="molecule type" value="Genomic_DNA"/>
</dbReference>
<comment type="catalytic activity">
    <reaction evidence="10">
        <text>tungstate(in) + ATP + H2O = tungstate(out) + ADP + phosphate + H(+)</text>
        <dbReference type="Rhea" id="RHEA:35027"/>
        <dbReference type="ChEBI" id="CHEBI:15377"/>
        <dbReference type="ChEBI" id="CHEBI:15378"/>
        <dbReference type="ChEBI" id="CHEBI:30616"/>
        <dbReference type="ChEBI" id="CHEBI:43474"/>
        <dbReference type="ChEBI" id="CHEBI:46502"/>
        <dbReference type="ChEBI" id="CHEBI:456216"/>
        <dbReference type="EC" id="7.3.2.6"/>
    </reaction>
</comment>
<dbReference type="InterPro" id="IPR008995">
    <property type="entry name" value="Mo/tungstate-bd_C_term_dom"/>
</dbReference>
<dbReference type="InterPro" id="IPR050093">
    <property type="entry name" value="ABC_SmlMolc_Importer"/>
</dbReference>
<sequence>MLEISSLSLTLGGFRFTDLSVSVADGEYCIILGPTGAGKTILLETIAGIHRPDTGRIVLDGTDITDAPPERRGIGMVYQDYMLFPHMTVRENIGFGLRQRGVPKEERDTAAGSIAETLGIAHLLDRYPATLSGGEQQRTAIARALVLRPRVLLLDEPLSALDTVTRDRLRREIKEIHARTGITILHITHHFEDIYALADRVVVMKDGAVAQEGTPETILRKPASDFIANFTGMENLFSGTAVSGGPGTAEITVGAVKLFAATDLSGPVRVGIRPEDLILSAAPLDSSARNSLPGVVAGVAENGIYSKILVECGGGMVLTAALTRQSVERLKLCCGAEVWVTFKATAVHVFR</sequence>
<dbReference type="InterPro" id="IPR027417">
    <property type="entry name" value="P-loop_NTPase"/>
</dbReference>
<evidence type="ECO:0000256" key="7">
    <source>
        <dbReference type="ARBA" id="ARBA00038781"/>
    </source>
</evidence>
<evidence type="ECO:0000256" key="4">
    <source>
        <dbReference type="ARBA" id="ARBA00022741"/>
    </source>
</evidence>
<comment type="subunit">
    <text evidence="7">The complex is composed of two ATP-binding proteins (WtpC), two transmembrane proteins (WtpB) and a solute-binding protein (WtpA).</text>
</comment>
<feature type="domain" description="ABC transporter" evidence="11">
    <location>
        <begin position="2"/>
        <end position="231"/>
    </location>
</feature>
<keyword evidence="14" id="KW-1185">Reference proteome</keyword>
<comment type="subcellular location">
    <subcellularLocation>
        <location evidence="1">Cell membrane</location>
        <topology evidence="1">Peripheral membrane protein</topology>
    </subcellularLocation>
</comment>
<comment type="similarity">
    <text evidence="6">Belongs to the ABC transporter superfamily. Sulfate/tungstate importer (TC 3.A.1.6) family.</text>
</comment>
<evidence type="ECO:0000259" key="12">
    <source>
        <dbReference type="PROSITE" id="PS51866"/>
    </source>
</evidence>
<evidence type="ECO:0000256" key="10">
    <source>
        <dbReference type="ARBA" id="ARBA00047936"/>
    </source>
</evidence>
<dbReference type="Pfam" id="PF00005">
    <property type="entry name" value="ABC_tran"/>
    <property type="match status" value="1"/>
</dbReference>
<evidence type="ECO:0000313" key="13">
    <source>
        <dbReference type="EMBL" id="MCZ0862588.1"/>
    </source>
</evidence>
<accession>A0ABT4ILF5</accession>
<evidence type="ECO:0000256" key="2">
    <source>
        <dbReference type="ARBA" id="ARBA00022448"/>
    </source>
</evidence>
<name>A0ABT4ILF5_9EURY</name>
<gene>
    <name evidence="13" type="ORF">O0S09_04860</name>
</gene>
<dbReference type="SUPFAM" id="SSF50331">
    <property type="entry name" value="MOP-like"/>
    <property type="match status" value="1"/>
</dbReference>
<dbReference type="PROSITE" id="PS51866">
    <property type="entry name" value="MOP"/>
    <property type="match status" value="1"/>
</dbReference>
<feature type="domain" description="Mop" evidence="12">
    <location>
        <begin position="285"/>
        <end position="351"/>
    </location>
</feature>
<dbReference type="Gene3D" id="2.40.50.100">
    <property type="match status" value="1"/>
</dbReference>
<evidence type="ECO:0000256" key="1">
    <source>
        <dbReference type="ARBA" id="ARBA00004202"/>
    </source>
</evidence>
<protein>
    <recommendedName>
        <fullName evidence="9">Molybdate/tungstate import ATP-binding protein WtpC</fullName>
        <ecNumber evidence="8">7.3.2.6</ecNumber>
    </recommendedName>
</protein>
<keyword evidence="5 13" id="KW-0067">ATP-binding</keyword>
<comment type="caution">
    <text evidence="13">The sequence shown here is derived from an EMBL/GenBank/DDBJ whole genome shotgun (WGS) entry which is preliminary data.</text>
</comment>
<reference evidence="13" key="1">
    <citation type="submission" date="2022-12" db="EMBL/GenBank/DDBJ databases">
        <title>Isolation and characterisation of novel Methanocorpusculum spp. from native Australian herbivores indicates the genus is ancestrally host-associated.</title>
        <authorList>
            <person name="Volmer J.G."/>
            <person name="Soo R.M."/>
            <person name="Evans P.N."/>
            <person name="Hoedt E.C."/>
            <person name="Astorga Alsina A.L."/>
            <person name="Woodcroft B.J."/>
            <person name="Tyson G.W."/>
            <person name="Hugenholtz P."/>
            <person name="Morrison M."/>
        </authorList>
    </citation>
    <scope>NUCLEOTIDE SEQUENCE</scope>
    <source>
        <strain evidence="13">CW153</strain>
    </source>
</reference>
<evidence type="ECO:0000256" key="8">
    <source>
        <dbReference type="ARBA" id="ARBA00039025"/>
    </source>
</evidence>
<dbReference type="EC" id="7.3.2.6" evidence="8"/>
<evidence type="ECO:0000256" key="9">
    <source>
        <dbReference type="ARBA" id="ARBA00041133"/>
    </source>
</evidence>
<dbReference type="SUPFAM" id="SSF52540">
    <property type="entry name" value="P-loop containing nucleoside triphosphate hydrolases"/>
    <property type="match status" value="1"/>
</dbReference>
<evidence type="ECO:0000259" key="11">
    <source>
        <dbReference type="PROSITE" id="PS50893"/>
    </source>
</evidence>
<dbReference type="RefSeq" id="WP_268922845.1">
    <property type="nucleotide sequence ID" value="NZ_JAPTGC010000005.1"/>
</dbReference>
<dbReference type="PANTHER" id="PTHR42781">
    <property type="entry name" value="SPERMIDINE/PUTRESCINE IMPORT ATP-BINDING PROTEIN POTA"/>
    <property type="match status" value="1"/>
</dbReference>
<keyword evidence="2" id="KW-0813">Transport</keyword>
<evidence type="ECO:0000256" key="5">
    <source>
        <dbReference type="ARBA" id="ARBA00022840"/>
    </source>
</evidence>
<dbReference type="InterPro" id="IPR003593">
    <property type="entry name" value="AAA+_ATPase"/>
</dbReference>
<dbReference type="PROSITE" id="PS50893">
    <property type="entry name" value="ABC_TRANSPORTER_2"/>
    <property type="match status" value="1"/>
</dbReference>